<dbReference type="EMBL" id="LELG01000105">
    <property type="protein sequence ID" value="KMQ80339.1"/>
    <property type="molecule type" value="Genomic_DNA"/>
</dbReference>
<gene>
    <name evidence="1" type="ORF">BPMI_02400c</name>
</gene>
<name>A0ABR5HLR5_9BURK</name>
<sequence length="108" mass="11084">MLPYYNAANPSQAFNYLNNSGASQGTTRSCQVALALTAGVPATAGSQQVPATPAGQTALYTVTVAYGATTVTSANIAKVSSAPFSRICPAGWNDAAHYVAKWRDSPSV</sequence>
<evidence type="ECO:0000313" key="1">
    <source>
        <dbReference type="EMBL" id="KMQ80339.1"/>
    </source>
</evidence>
<comment type="caution">
    <text evidence="1">The sequence shown here is derived from an EMBL/GenBank/DDBJ whole genome shotgun (WGS) entry which is preliminary data.</text>
</comment>
<organism evidence="1 2">
    <name type="scientific">Candidatus Burkholderia pumila</name>
    <dbReference type="NCBI Taxonomy" id="1090375"/>
    <lineage>
        <taxon>Bacteria</taxon>
        <taxon>Pseudomonadati</taxon>
        <taxon>Pseudomonadota</taxon>
        <taxon>Betaproteobacteria</taxon>
        <taxon>Burkholderiales</taxon>
        <taxon>Burkholderiaceae</taxon>
        <taxon>Burkholderia</taxon>
    </lineage>
</organism>
<accession>A0ABR5HLR5</accession>
<dbReference type="Proteomes" id="UP000242951">
    <property type="component" value="Unassembled WGS sequence"/>
</dbReference>
<proteinExistence type="predicted"/>
<keyword evidence="2" id="KW-1185">Reference proteome</keyword>
<reference evidence="1 2" key="1">
    <citation type="submission" date="2015-06" db="EMBL/GenBank/DDBJ databases">
        <title>Comparative genomics of Burkholderia leaf nodule symbionts.</title>
        <authorList>
            <person name="Carlier A."/>
            <person name="Eberl L."/>
            <person name="Pinto-Carbo M."/>
        </authorList>
    </citation>
    <scope>NUCLEOTIDE SEQUENCE [LARGE SCALE GENOMIC DNA]</scope>
    <source>
        <strain evidence="1 2">UZHbot3</strain>
    </source>
</reference>
<evidence type="ECO:0000313" key="2">
    <source>
        <dbReference type="Proteomes" id="UP000242951"/>
    </source>
</evidence>
<protein>
    <submittedName>
        <fullName evidence="1">Pe-pgrs family protein</fullName>
    </submittedName>
</protein>